<reference evidence="3" key="1">
    <citation type="submission" date="2016-10" db="EMBL/GenBank/DDBJ databases">
        <authorList>
            <person name="Varghese N."/>
            <person name="Submissions S."/>
        </authorList>
    </citation>
    <scope>NUCLEOTIDE SEQUENCE [LARGE SCALE GENOMIC DNA]</scope>
    <source>
        <strain evidence="3">SP</strain>
    </source>
</reference>
<evidence type="ECO:0000256" key="1">
    <source>
        <dbReference type="SAM" id="Phobius"/>
    </source>
</evidence>
<dbReference type="Proteomes" id="UP000198935">
    <property type="component" value="Unassembled WGS sequence"/>
</dbReference>
<feature type="transmembrane region" description="Helical" evidence="1">
    <location>
        <begin position="167"/>
        <end position="185"/>
    </location>
</feature>
<proteinExistence type="predicted"/>
<feature type="transmembrane region" description="Helical" evidence="1">
    <location>
        <begin position="256"/>
        <end position="275"/>
    </location>
</feature>
<dbReference type="STRING" id="1503961.SAMN05421736_101947"/>
<keyword evidence="1" id="KW-1133">Transmembrane helix</keyword>
<keyword evidence="3" id="KW-1185">Reference proteome</keyword>
<organism evidence="2 3">
    <name type="scientific">Evansella caseinilytica</name>
    <dbReference type="NCBI Taxonomy" id="1503961"/>
    <lineage>
        <taxon>Bacteria</taxon>
        <taxon>Bacillati</taxon>
        <taxon>Bacillota</taxon>
        <taxon>Bacilli</taxon>
        <taxon>Bacillales</taxon>
        <taxon>Bacillaceae</taxon>
        <taxon>Evansella</taxon>
    </lineage>
</organism>
<feature type="transmembrane region" description="Helical" evidence="1">
    <location>
        <begin position="57"/>
        <end position="80"/>
    </location>
</feature>
<name>A0A1H3IWF4_9BACI</name>
<protein>
    <recommendedName>
        <fullName evidence="4">TM2 domain-containing protein</fullName>
    </recommendedName>
</protein>
<keyword evidence="1" id="KW-0812">Transmembrane</keyword>
<evidence type="ECO:0008006" key="4">
    <source>
        <dbReference type="Google" id="ProtNLM"/>
    </source>
</evidence>
<accession>A0A1H3IWF4</accession>
<sequence length="374" mass="42278">MTAAHKSPITAFLCSFFPGGGQFYYGNMFRGLFYLLMTAVPTFGGLLLGYVTHDGAFALFVAAGLFFYLVSFVDTMIVALQKAKERQYVNPYGEGGGSLNGVEYNGSVGKSAYDSERFFTIVLSFIPGVGHFQLGLMNRGLTFITAFLGAAAMVIFIATMFVQNAFLIFMAFLPVVWIYSFFDAIQHLNKKQRGEPLEDRSIFEDFEKRREEGYKSKLLATLLAVFPGAGHLYLGYQRRGVQLMAAFLFSLYILDVMRLGLFMFFIPIIWFYSFFDGLQKASRYGEEPLNDQPIIAYFINQQKWVGIALIALGGYYMIDSLFIPVIAPKLAELWQVDIYWLYHNYLQTIVICAVLIGGGMKLLLGSRRKEREKV</sequence>
<feature type="transmembrane region" description="Helical" evidence="1">
    <location>
        <begin position="141"/>
        <end position="161"/>
    </location>
</feature>
<dbReference type="AlphaFoldDB" id="A0A1H3IWF4"/>
<dbReference type="OrthoDB" id="82335at2"/>
<evidence type="ECO:0000313" key="3">
    <source>
        <dbReference type="Proteomes" id="UP000198935"/>
    </source>
</evidence>
<keyword evidence="1" id="KW-0472">Membrane</keyword>
<feature type="transmembrane region" description="Helical" evidence="1">
    <location>
        <begin position="218"/>
        <end position="236"/>
    </location>
</feature>
<feature type="transmembrane region" description="Helical" evidence="1">
    <location>
        <begin position="304"/>
        <end position="325"/>
    </location>
</feature>
<feature type="transmembrane region" description="Helical" evidence="1">
    <location>
        <begin position="345"/>
        <end position="364"/>
    </location>
</feature>
<feature type="transmembrane region" description="Helical" evidence="1">
    <location>
        <begin position="32"/>
        <end position="51"/>
    </location>
</feature>
<gene>
    <name evidence="2" type="ORF">SAMN05421736_101947</name>
</gene>
<evidence type="ECO:0000313" key="2">
    <source>
        <dbReference type="EMBL" id="SDY31992.1"/>
    </source>
</evidence>
<dbReference type="EMBL" id="FNPI01000001">
    <property type="protein sequence ID" value="SDY31992.1"/>
    <property type="molecule type" value="Genomic_DNA"/>
</dbReference>